<evidence type="ECO:0000256" key="3">
    <source>
        <dbReference type="ARBA" id="ARBA00022448"/>
    </source>
</evidence>
<keyword evidence="6 7" id="KW-0472">Membrane</keyword>
<evidence type="ECO:0000313" key="10">
    <source>
        <dbReference type="Proteomes" id="UP000632222"/>
    </source>
</evidence>
<protein>
    <submittedName>
        <fullName evidence="9">Tetracycline resistance MFS efflux pump</fullName>
    </submittedName>
</protein>
<proteinExistence type="inferred from homology"/>
<dbReference type="Proteomes" id="UP000632222">
    <property type="component" value="Unassembled WGS sequence"/>
</dbReference>
<dbReference type="PROSITE" id="PS50850">
    <property type="entry name" value="MFS"/>
    <property type="match status" value="1"/>
</dbReference>
<dbReference type="PANTHER" id="PTHR23504:SF15">
    <property type="entry name" value="MAJOR FACILITATOR SUPERFAMILY (MFS) PROFILE DOMAIN-CONTAINING PROTEIN"/>
    <property type="match status" value="1"/>
</dbReference>
<sequence length="415" mass="44043">MTDSTPPPTKNALLFVFISAFLGSLGISLAFPVLPFLVARYLTDQNQLAATIGWLTISYSLCSFFAAPVLGALSDRYGRRPILLFSLLGSAIGYLIFGWGGALWVLFLGRIIDGLTAGNFSALFGFLADTTRPEERGKYFGIMGAVFGSGFIIGPAVGGLASRISLETPFYIAAAVTLLNVVWGFFYLPESHKKENRAHIQFSQLNPLTQMVSLFQLPGIRLLLISGVLFMVPFVMMQTTLAVLIKDTLHWGPDQTSTVFIVVGVSDIVVQGLLLGWLIKMLKESGVALLGLSLSLLGMLGMALLPGHPSGWVLYLSVCSFAIGEGIFTASLGSLTSRAAGPKAQGRVQGGSQALNSLTQVFSPALAGQLYSRTGHASPFWSGAGMILLGALALASQLGIKGPETELVTPETAET</sequence>
<keyword evidence="10" id="KW-1185">Reference proteome</keyword>
<keyword evidence="3" id="KW-0813">Transport</keyword>
<feature type="transmembrane region" description="Helical" evidence="7">
    <location>
        <begin position="257"/>
        <end position="279"/>
    </location>
</feature>
<evidence type="ECO:0000256" key="1">
    <source>
        <dbReference type="ARBA" id="ARBA00004141"/>
    </source>
</evidence>
<reference evidence="10" key="1">
    <citation type="journal article" date="2019" name="Int. J. Syst. Evol. Microbiol.">
        <title>The Global Catalogue of Microorganisms (GCM) 10K type strain sequencing project: providing services to taxonomists for standard genome sequencing and annotation.</title>
        <authorList>
            <consortium name="The Broad Institute Genomics Platform"/>
            <consortium name="The Broad Institute Genome Sequencing Center for Infectious Disease"/>
            <person name="Wu L."/>
            <person name="Ma J."/>
        </authorList>
    </citation>
    <scope>NUCLEOTIDE SEQUENCE [LARGE SCALE GENOMIC DNA]</scope>
    <source>
        <strain evidence="10">JCM 14370</strain>
    </source>
</reference>
<feature type="transmembrane region" description="Helical" evidence="7">
    <location>
        <begin position="312"/>
        <end position="335"/>
    </location>
</feature>
<evidence type="ECO:0000256" key="4">
    <source>
        <dbReference type="ARBA" id="ARBA00022692"/>
    </source>
</evidence>
<comment type="similarity">
    <text evidence="2">Belongs to the major facilitator superfamily. TCR/Tet family.</text>
</comment>
<evidence type="ECO:0000256" key="2">
    <source>
        <dbReference type="ARBA" id="ARBA00007520"/>
    </source>
</evidence>
<comment type="caution">
    <text evidence="9">The sequence shown here is derived from an EMBL/GenBank/DDBJ whole genome shotgun (WGS) entry which is preliminary data.</text>
</comment>
<dbReference type="PANTHER" id="PTHR23504">
    <property type="entry name" value="MAJOR FACILITATOR SUPERFAMILY DOMAIN-CONTAINING PROTEIN 10"/>
    <property type="match status" value="1"/>
</dbReference>
<dbReference type="SUPFAM" id="SSF103473">
    <property type="entry name" value="MFS general substrate transporter"/>
    <property type="match status" value="1"/>
</dbReference>
<feature type="transmembrane region" description="Helical" evidence="7">
    <location>
        <begin position="222"/>
        <end position="245"/>
    </location>
</feature>
<dbReference type="InterPro" id="IPR036259">
    <property type="entry name" value="MFS_trans_sf"/>
</dbReference>
<feature type="transmembrane region" description="Helical" evidence="7">
    <location>
        <begin position="139"/>
        <end position="158"/>
    </location>
</feature>
<feature type="transmembrane region" description="Helical" evidence="7">
    <location>
        <begin position="170"/>
        <end position="188"/>
    </location>
</feature>
<comment type="subcellular location">
    <subcellularLocation>
        <location evidence="1">Membrane</location>
        <topology evidence="1">Multi-pass membrane protein</topology>
    </subcellularLocation>
</comment>
<dbReference type="Gene3D" id="1.20.1250.20">
    <property type="entry name" value="MFS general substrate transporter like domains"/>
    <property type="match status" value="1"/>
</dbReference>
<dbReference type="PROSITE" id="PS00216">
    <property type="entry name" value="SUGAR_TRANSPORT_1"/>
    <property type="match status" value="1"/>
</dbReference>
<accession>A0ABQ2CZC1</accession>
<feature type="domain" description="Major facilitator superfamily (MFS) profile" evidence="8">
    <location>
        <begin position="12"/>
        <end position="402"/>
    </location>
</feature>
<dbReference type="RefSeq" id="WP_189000346.1">
    <property type="nucleotide sequence ID" value="NZ_BMOD01000002.1"/>
</dbReference>
<feature type="transmembrane region" description="Helical" evidence="7">
    <location>
        <begin position="12"/>
        <end position="36"/>
    </location>
</feature>
<feature type="transmembrane region" description="Helical" evidence="7">
    <location>
        <begin position="380"/>
        <end position="400"/>
    </location>
</feature>
<gene>
    <name evidence="9" type="ORF">GCM10008938_08460</name>
</gene>
<evidence type="ECO:0000256" key="7">
    <source>
        <dbReference type="SAM" id="Phobius"/>
    </source>
</evidence>
<dbReference type="InterPro" id="IPR005829">
    <property type="entry name" value="Sugar_transporter_CS"/>
</dbReference>
<dbReference type="PRINTS" id="PR01035">
    <property type="entry name" value="TCRTETA"/>
</dbReference>
<dbReference type="EMBL" id="BMOD01000002">
    <property type="protein sequence ID" value="GGJ24664.1"/>
    <property type="molecule type" value="Genomic_DNA"/>
</dbReference>
<evidence type="ECO:0000256" key="6">
    <source>
        <dbReference type="ARBA" id="ARBA00023136"/>
    </source>
</evidence>
<evidence type="ECO:0000259" key="8">
    <source>
        <dbReference type="PROSITE" id="PS50850"/>
    </source>
</evidence>
<feature type="transmembrane region" description="Helical" evidence="7">
    <location>
        <begin position="82"/>
        <end position="101"/>
    </location>
</feature>
<dbReference type="InterPro" id="IPR001958">
    <property type="entry name" value="Tet-R_TetA/multi-R_MdtG-like"/>
</dbReference>
<keyword evidence="4 7" id="KW-0812">Transmembrane</keyword>
<keyword evidence="5 7" id="KW-1133">Transmembrane helix</keyword>
<feature type="transmembrane region" description="Helical" evidence="7">
    <location>
        <begin position="48"/>
        <end position="70"/>
    </location>
</feature>
<evidence type="ECO:0000256" key="5">
    <source>
        <dbReference type="ARBA" id="ARBA00022989"/>
    </source>
</evidence>
<evidence type="ECO:0000313" key="9">
    <source>
        <dbReference type="EMBL" id="GGJ24664.1"/>
    </source>
</evidence>
<feature type="transmembrane region" description="Helical" evidence="7">
    <location>
        <begin position="286"/>
        <end position="306"/>
    </location>
</feature>
<feature type="transmembrane region" description="Helical" evidence="7">
    <location>
        <begin position="107"/>
        <end position="127"/>
    </location>
</feature>
<dbReference type="Pfam" id="PF07690">
    <property type="entry name" value="MFS_1"/>
    <property type="match status" value="1"/>
</dbReference>
<dbReference type="InterPro" id="IPR011701">
    <property type="entry name" value="MFS"/>
</dbReference>
<organism evidence="9 10">
    <name type="scientific">Deinococcus roseus</name>
    <dbReference type="NCBI Taxonomy" id="392414"/>
    <lineage>
        <taxon>Bacteria</taxon>
        <taxon>Thermotogati</taxon>
        <taxon>Deinococcota</taxon>
        <taxon>Deinococci</taxon>
        <taxon>Deinococcales</taxon>
        <taxon>Deinococcaceae</taxon>
        <taxon>Deinococcus</taxon>
    </lineage>
</organism>
<dbReference type="InterPro" id="IPR020846">
    <property type="entry name" value="MFS_dom"/>
</dbReference>
<name>A0ABQ2CZC1_9DEIO</name>